<gene>
    <name evidence="1" type="ORF">QFC20_000323</name>
</gene>
<protein>
    <submittedName>
        <fullName evidence="1">Uncharacterized protein</fullName>
    </submittedName>
</protein>
<evidence type="ECO:0000313" key="2">
    <source>
        <dbReference type="Proteomes" id="UP001230649"/>
    </source>
</evidence>
<dbReference type="Proteomes" id="UP001230649">
    <property type="component" value="Unassembled WGS sequence"/>
</dbReference>
<name>A0ACC2X1A7_9TREE</name>
<proteinExistence type="predicted"/>
<dbReference type="EMBL" id="JASBWS010000002">
    <property type="protein sequence ID" value="KAJ9117180.1"/>
    <property type="molecule type" value="Genomic_DNA"/>
</dbReference>
<organism evidence="1 2">
    <name type="scientific">Naganishia adeliensis</name>
    <dbReference type="NCBI Taxonomy" id="92952"/>
    <lineage>
        <taxon>Eukaryota</taxon>
        <taxon>Fungi</taxon>
        <taxon>Dikarya</taxon>
        <taxon>Basidiomycota</taxon>
        <taxon>Agaricomycotina</taxon>
        <taxon>Tremellomycetes</taxon>
        <taxon>Filobasidiales</taxon>
        <taxon>Filobasidiaceae</taxon>
        <taxon>Naganishia</taxon>
    </lineage>
</organism>
<keyword evidence="2" id="KW-1185">Reference proteome</keyword>
<accession>A0ACC2X1A7</accession>
<reference evidence="1" key="1">
    <citation type="submission" date="2023-04" db="EMBL/GenBank/DDBJ databases">
        <title>Draft Genome sequencing of Naganishia species isolated from polar environments using Oxford Nanopore Technology.</title>
        <authorList>
            <person name="Leo P."/>
            <person name="Venkateswaran K."/>
        </authorList>
    </citation>
    <scope>NUCLEOTIDE SEQUENCE</scope>
    <source>
        <strain evidence="1">MNA-CCFEE 5262</strain>
    </source>
</reference>
<sequence length="87" mass="9366">MSISILLYPAATSAEKKAGKRLTTLHIDCAVHLPGSLLRFAPNGKANLASGSRAGEVKRNSKSPLSHTILQTCLHFSPKFNQPINLE</sequence>
<evidence type="ECO:0000313" key="1">
    <source>
        <dbReference type="EMBL" id="KAJ9117180.1"/>
    </source>
</evidence>
<comment type="caution">
    <text evidence="1">The sequence shown here is derived from an EMBL/GenBank/DDBJ whole genome shotgun (WGS) entry which is preliminary data.</text>
</comment>